<protein>
    <submittedName>
        <fullName evidence="2">Uncharacterized protein</fullName>
    </submittedName>
</protein>
<evidence type="ECO:0000256" key="1">
    <source>
        <dbReference type="SAM" id="SignalP"/>
    </source>
</evidence>
<accession>A0A231V2B5</accession>
<dbReference type="InterPro" id="IPR010642">
    <property type="entry name" value="Invasion_prot_B"/>
</dbReference>
<dbReference type="Gene3D" id="2.60.40.1880">
    <property type="entry name" value="Invasion associated locus B (IalB) protein"/>
    <property type="match status" value="1"/>
</dbReference>
<proteinExistence type="predicted"/>
<keyword evidence="3" id="KW-1185">Reference proteome</keyword>
<keyword evidence="1" id="KW-0732">Signal</keyword>
<dbReference type="Proteomes" id="UP000215405">
    <property type="component" value="Unassembled WGS sequence"/>
</dbReference>
<comment type="caution">
    <text evidence="2">The sequence shown here is derived from an EMBL/GenBank/DDBJ whole genome shotgun (WGS) entry which is preliminary data.</text>
</comment>
<feature type="signal peptide" evidence="1">
    <location>
        <begin position="1"/>
        <end position="24"/>
    </location>
</feature>
<sequence>MPSLTGKAIAAFLIASIMAGPAMAQAKLVKANNDWSLYKAQEGGTCFAATLAKSKQPPSLNHGDNFFMVMKDEAKVSPQFVSGYSMNEKFTVKVTVGDESFDMFAEGNRAWLADSSKSDALVAAMKAGSNMTVKAQSGRGNDTSYTFSLSGVTATIDGFSGC</sequence>
<feature type="chain" id="PRO_5012195500" evidence="1">
    <location>
        <begin position="25"/>
        <end position="162"/>
    </location>
</feature>
<reference evidence="3" key="1">
    <citation type="journal article" date="2017" name="Int. J. Syst. Evol. Microbiol.">
        <title>Notoacmeibacter marinus gen. nov., sp. nov., isolated from the gut of a limpet and proposal of Notoacmeibacteraceae fam. nov. in the order Rhizobiales of the class Alphaproteobacteria.</title>
        <authorList>
            <person name="Huang Z."/>
            <person name="Guo F."/>
            <person name="Lai Q."/>
        </authorList>
    </citation>
    <scope>NUCLEOTIDE SEQUENCE [LARGE SCALE GENOMIC DNA]</scope>
    <source>
        <strain evidence="3">XMTR2A4</strain>
    </source>
</reference>
<dbReference type="RefSeq" id="WP_094076246.1">
    <property type="nucleotide sequence ID" value="NZ_NBYO01000001.1"/>
</dbReference>
<evidence type="ECO:0000313" key="3">
    <source>
        <dbReference type="Proteomes" id="UP000215405"/>
    </source>
</evidence>
<name>A0A231V2B5_9HYPH</name>
<dbReference type="AlphaFoldDB" id="A0A231V2B5"/>
<organism evidence="2 3">
    <name type="scientific">Notoacmeibacter marinus</name>
    <dbReference type="NCBI Taxonomy" id="1876515"/>
    <lineage>
        <taxon>Bacteria</taxon>
        <taxon>Pseudomonadati</taxon>
        <taxon>Pseudomonadota</taxon>
        <taxon>Alphaproteobacteria</taxon>
        <taxon>Hyphomicrobiales</taxon>
        <taxon>Notoacmeibacteraceae</taxon>
        <taxon>Notoacmeibacter</taxon>
    </lineage>
</organism>
<dbReference type="EMBL" id="NBYO01000001">
    <property type="protein sequence ID" value="OXT02290.1"/>
    <property type="molecule type" value="Genomic_DNA"/>
</dbReference>
<dbReference type="Pfam" id="PF06776">
    <property type="entry name" value="IalB"/>
    <property type="match status" value="1"/>
</dbReference>
<evidence type="ECO:0000313" key="2">
    <source>
        <dbReference type="EMBL" id="OXT02290.1"/>
    </source>
</evidence>
<dbReference type="InterPro" id="IPR038696">
    <property type="entry name" value="IalB_sf"/>
</dbReference>
<gene>
    <name evidence="2" type="ORF">B7H23_05120</name>
</gene>